<dbReference type="InterPro" id="IPR006311">
    <property type="entry name" value="TAT_signal"/>
</dbReference>
<protein>
    <submittedName>
        <fullName evidence="4">Flavodoxin family protein</fullName>
    </submittedName>
</protein>
<evidence type="ECO:0000313" key="5">
    <source>
        <dbReference type="Proteomes" id="UP001202031"/>
    </source>
</evidence>
<dbReference type="EMBL" id="JAMGSI010000001">
    <property type="protein sequence ID" value="MCL6656738.1"/>
    <property type="molecule type" value="Genomic_DNA"/>
</dbReference>
<dbReference type="Gene3D" id="3.40.50.360">
    <property type="match status" value="1"/>
</dbReference>
<organism evidence="4 5">
    <name type="scientific">Akkermansia massiliensis</name>
    <dbReference type="NCBI Taxonomy" id="2927224"/>
    <lineage>
        <taxon>Bacteria</taxon>
        <taxon>Pseudomonadati</taxon>
        <taxon>Verrucomicrobiota</taxon>
        <taxon>Verrucomicrobiia</taxon>
        <taxon>Verrucomicrobiales</taxon>
        <taxon>Akkermansiaceae</taxon>
        <taxon>Akkermansia</taxon>
    </lineage>
</organism>
<dbReference type="Pfam" id="PF03358">
    <property type="entry name" value="FMN_red"/>
    <property type="match status" value="1"/>
</dbReference>
<comment type="caution">
    <text evidence="4">The sequence shown here is derived from an EMBL/GenBank/DDBJ whole genome shotgun (WGS) entry which is preliminary data.</text>
</comment>
<evidence type="ECO:0000256" key="1">
    <source>
        <dbReference type="ARBA" id="ARBA00022630"/>
    </source>
</evidence>
<reference evidence="4 5" key="1">
    <citation type="submission" date="2022-03" db="EMBL/GenBank/DDBJ databases">
        <title>Taxonomic description of new species and reclassification of some bacterial strains.</title>
        <authorList>
            <person name="Ndongo S."/>
        </authorList>
    </citation>
    <scope>NUCLEOTIDE SEQUENCE [LARGE SCALE GENOMIC DNA]</scope>
    <source>
        <strain evidence="4 5">Marseille-P6666</strain>
    </source>
</reference>
<dbReference type="RefSeq" id="WP_215451154.1">
    <property type="nucleotide sequence ID" value="NZ_CP072027.1"/>
</dbReference>
<evidence type="ECO:0000256" key="2">
    <source>
        <dbReference type="ARBA" id="ARBA00022643"/>
    </source>
</evidence>
<dbReference type="PANTHER" id="PTHR43278:SF4">
    <property type="entry name" value="NAD(P)H-DEPENDENT FMN-CONTAINING OXIDOREDUCTASE YWQN-RELATED"/>
    <property type="match status" value="1"/>
</dbReference>
<dbReference type="PROSITE" id="PS51318">
    <property type="entry name" value="TAT"/>
    <property type="match status" value="1"/>
</dbReference>
<dbReference type="SUPFAM" id="SSF52218">
    <property type="entry name" value="Flavoproteins"/>
    <property type="match status" value="1"/>
</dbReference>
<dbReference type="InterPro" id="IPR029039">
    <property type="entry name" value="Flavoprotein-like_sf"/>
</dbReference>
<keyword evidence="5" id="KW-1185">Reference proteome</keyword>
<feature type="domain" description="NADPH-dependent FMN reductase-like" evidence="3">
    <location>
        <begin position="49"/>
        <end position="204"/>
    </location>
</feature>
<name>A0ABT0R736_9BACT</name>
<sequence>MSREKHMTRREALRKMGGATAGGMGLVIAAANAADVPGLSNSAHKERKMKALAINGSSRKDGNTADMLNVVLAELGKEGYETEHVQLAGSTVNACKACFGCAGRGNCVFGNDIFQELYDKMVKADAIILGSSTYSADVSSTLKAVIERASVVSDTNPGMFRHKVGGAVAVARRAGAMNAIDTINHFFLNKEMFVAGSTYWNIAYGRLPGEAMKDEEAVANMKNLGQNIAWLLGRLK</sequence>
<gene>
    <name evidence="4" type="ORF">M8N44_05320</name>
</gene>
<evidence type="ECO:0000259" key="3">
    <source>
        <dbReference type="Pfam" id="PF03358"/>
    </source>
</evidence>
<accession>A0ABT0R736</accession>
<dbReference type="InterPro" id="IPR051796">
    <property type="entry name" value="ISF_SsuE-like"/>
</dbReference>
<keyword evidence="1" id="KW-0285">Flavoprotein</keyword>
<dbReference type="Proteomes" id="UP001202031">
    <property type="component" value="Unassembled WGS sequence"/>
</dbReference>
<dbReference type="PANTHER" id="PTHR43278">
    <property type="entry name" value="NAD(P)H-DEPENDENT FMN-CONTAINING OXIDOREDUCTASE YWQN-RELATED"/>
    <property type="match status" value="1"/>
</dbReference>
<evidence type="ECO:0000313" key="4">
    <source>
        <dbReference type="EMBL" id="MCL6656738.1"/>
    </source>
</evidence>
<dbReference type="GeneID" id="84023269"/>
<dbReference type="InterPro" id="IPR005025">
    <property type="entry name" value="FMN_Rdtase-like_dom"/>
</dbReference>
<proteinExistence type="predicted"/>
<keyword evidence="2" id="KW-0288">FMN</keyword>